<dbReference type="Pfam" id="PF00206">
    <property type="entry name" value="Lyase_1"/>
    <property type="match status" value="1"/>
</dbReference>
<dbReference type="InterPro" id="IPR000362">
    <property type="entry name" value="Fumarate_lyase_fam"/>
</dbReference>
<reference evidence="5" key="1">
    <citation type="submission" date="2017-02" db="EMBL/GenBank/DDBJ databases">
        <authorList>
            <person name="Varghese N."/>
            <person name="Submissions S."/>
        </authorList>
    </citation>
    <scope>NUCLEOTIDE SEQUENCE [LARGE SCALE GENOMIC DNA]</scope>
    <source>
        <strain evidence="5">VKM Ac-2052</strain>
    </source>
</reference>
<dbReference type="SMART" id="SM00998">
    <property type="entry name" value="ADSL_C"/>
    <property type="match status" value="1"/>
</dbReference>
<organism evidence="4 5">
    <name type="scientific">Agreia bicolorata</name>
    <dbReference type="NCBI Taxonomy" id="110935"/>
    <lineage>
        <taxon>Bacteria</taxon>
        <taxon>Bacillati</taxon>
        <taxon>Actinomycetota</taxon>
        <taxon>Actinomycetes</taxon>
        <taxon>Micrococcales</taxon>
        <taxon>Microbacteriaceae</taxon>
        <taxon>Agreia</taxon>
    </lineage>
</organism>
<dbReference type="PANTHER" id="PTHR43172">
    <property type="entry name" value="ADENYLOSUCCINATE LYASE"/>
    <property type="match status" value="1"/>
</dbReference>
<dbReference type="SUPFAM" id="SSF48557">
    <property type="entry name" value="L-aspartase-like"/>
    <property type="match status" value="1"/>
</dbReference>
<dbReference type="Proteomes" id="UP000189735">
    <property type="component" value="Unassembled WGS sequence"/>
</dbReference>
<name>A0A1T4XNK6_9MICO</name>
<dbReference type="RefSeq" id="WP_244893185.1">
    <property type="nucleotide sequence ID" value="NZ_FUYG01000003.1"/>
</dbReference>
<evidence type="ECO:0000313" key="4">
    <source>
        <dbReference type="EMBL" id="SKA90655.1"/>
    </source>
</evidence>
<evidence type="ECO:0000259" key="3">
    <source>
        <dbReference type="SMART" id="SM00998"/>
    </source>
</evidence>
<dbReference type="InterPro" id="IPR024083">
    <property type="entry name" value="Fumarase/histidase_N"/>
</dbReference>
<dbReference type="Gene3D" id="1.10.40.30">
    <property type="entry name" value="Fumarase/aspartase (C-terminal domain)"/>
    <property type="match status" value="1"/>
</dbReference>
<evidence type="ECO:0000256" key="1">
    <source>
        <dbReference type="ARBA" id="ARBA00023239"/>
    </source>
</evidence>
<proteinExistence type="inferred from homology"/>
<dbReference type="InterPro" id="IPR008948">
    <property type="entry name" value="L-Aspartase-like"/>
</dbReference>
<dbReference type="InterPro" id="IPR022761">
    <property type="entry name" value="Fumarate_lyase_N"/>
</dbReference>
<dbReference type="AlphaFoldDB" id="A0A1T4XNK6"/>
<keyword evidence="4" id="KW-0413">Isomerase</keyword>
<feature type="domain" description="Adenylosuccinate lyase C-terminal" evidence="3">
    <location>
        <begin position="380"/>
        <end position="450"/>
    </location>
</feature>
<protein>
    <submittedName>
        <fullName evidence="4">3-carboxy-cis,cis-muconate cycloisomerase</fullName>
    </submittedName>
</protein>
<comment type="similarity">
    <text evidence="2">Belongs to the class-II fumarase/aspartase family.</text>
</comment>
<sequence length="455" mass="46454">MTSDRPFTALDVGLLSPVTVEHDALVSDDAVLTALVGAELGLVRAWTALGALSAQSAEAIAAAWGLGAADSDEAIGPAGALGIDAAQIAAAAVGGGNPVIPLVSVLKQALPADKRQWVHRGATSQDILDTAIMLVARRAVDTILVSLSNADAALSAFAVEHRDVVAAGRTLAQHAVPTTVGMRAAGWVGGIRRARTRLERLSLPAQLGGAAGTRASFLELGGPGATELPARYAVALHLDDAGAVWHTSRWPITELADALVQATDALGKLAGDVVTLTRTEIAELSAGAGGASSAMPQKSNPVAAVLIRSAALRAPQLAATLHLCAALAEDERPAGAWHAEWPTLRELLRLALGAAAHSARLASSLRVDRDAVARNLALTRGLILAERISLVLTPLIGSERVTALVADAAAGADLAELISALLEAEGLDASALLDPAGYIGDVSATVDRTIHEELQ</sequence>
<evidence type="ECO:0000256" key="2">
    <source>
        <dbReference type="ARBA" id="ARBA00034772"/>
    </source>
</evidence>
<dbReference type="GO" id="GO:0016853">
    <property type="term" value="F:isomerase activity"/>
    <property type="evidence" value="ECO:0007669"/>
    <property type="project" value="UniProtKB-KW"/>
</dbReference>
<dbReference type="Gene3D" id="1.10.275.10">
    <property type="entry name" value="Fumarase/aspartase (N-terminal domain)"/>
    <property type="match status" value="1"/>
</dbReference>
<dbReference type="PRINTS" id="PR00149">
    <property type="entry name" value="FUMRATELYASE"/>
</dbReference>
<dbReference type="InterPro" id="IPR019468">
    <property type="entry name" value="AdenyloSucc_lyase_C"/>
</dbReference>
<gene>
    <name evidence="4" type="ORF">SAMN06295879_1342</name>
</gene>
<accession>A0A1T4XNK6</accession>
<evidence type="ECO:0000313" key="5">
    <source>
        <dbReference type="Proteomes" id="UP000189735"/>
    </source>
</evidence>
<dbReference type="Gene3D" id="1.20.200.10">
    <property type="entry name" value="Fumarase/aspartase (Central domain)"/>
    <property type="match status" value="1"/>
</dbReference>
<dbReference type="GO" id="GO:0016829">
    <property type="term" value="F:lyase activity"/>
    <property type="evidence" value="ECO:0007669"/>
    <property type="project" value="UniProtKB-KW"/>
</dbReference>
<keyword evidence="1" id="KW-0456">Lyase</keyword>
<dbReference type="EMBL" id="FUYG01000003">
    <property type="protein sequence ID" value="SKA90655.1"/>
    <property type="molecule type" value="Genomic_DNA"/>
</dbReference>
<dbReference type="PANTHER" id="PTHR43172:SF2">
    <property type="entry name" value="ADENYLOSUCCINATE LYASE C-TERMINAL DOMAIN-CONTAINING PROTEIN"/>
    <property type="match status" value="1"/>
</dbReference>